<dbReference type="EMBL" id="LUGG01000032">
    <property type="protein sequence ID" value="OBZ66132.1"/>
    <property type="molecule type" value="Genomic_DNA"/>
</dbReference>
<keyword evidence="2" id="KW-1185">Reference proteome</keyword>
<proteinExistence type="predicted"/>
<organism evidence="1 2">
    <name type="scientific">Grifola frondosa</name>
    <name type="common">Maitake</name>
    <name type="synonym">Polyporus frondosus</name>
    <dbReference type="NCBI Taxonomy" id="5627"/>
    <lineage>
        <taxon>Eukaryota</taxon>
        <taxon>Fungi</taxon>
        <taxon>Dikarya</taxon>
        <taxon>Basidiomycota</taxon>
        <taxon>Agaricomycotina</taxon>
        <taxon>Agaricomycetes</taxon>
        <taxon>Polyporales</taxon>
        <taxon>Grifolaceae</taxon>
        <taxon>Grifola</taxon>
    </lineage>
</organism>
<dbReference type="Proteomes" id="UP000092993">
    <property type="component" value="Unassembled WGS sequence"/>
</dbReference>
<evidence type="ECO:0000313" key="1">
    <source>
        <dbReference type="EMBL" id="OBZ66132.1"/>
    </source>
</evidence>
<sequence length="70" mass="7799">MQIRSGILTVAGHVCHGINRSWLSRHRRTRAPLFESPEIRHAAIGHTFDTRLPFCGLAEVAVLAGLDERP</sequence>
<reference evidence="1 2" key="1">
    <citation type="submission" date="2016-03" db="EMBL/GenBank/DDBJ databases">
        <title>Whole genome sequencing of Grifola frondosa 9006-11.</title>
        <authorList>
            <person name="Min B."/>
            <person name="Park H."/>
            <person name="Kim J.-G."/>
            <person name="Cho H."/>
            <person name="Oh Y.-L."/>
            <person name="Kong W.-S."/>
            <person name="Choi I.-G."/>
        </authorList>
    </citation>
    <scope>NUCLEOTIDE SEQUENCE [LARGE SCALE GENOMIC DNA]</scope>
    <source>
        <strain evidence="1 2">9006-11</strain>
    </source>
</reference>
<gene>
    <name evidence="1" type="ORF">A0H81_13739</name>
</gene>
<name>A0A1C7LMZ0_GRIFR</name>
<evidence type="ECO:0000313" key="2">
    <source>
        <dbReference type="Proteomes" id="UP000092993"/>
    </source>
</evidence>
<accession>A0A1C7LMZ0</accession>
<comment type="caution">
    <text evidence="1">The sequence shown here is derived from an EMBL/GenBank/DDBJ whole genome shotgun (WGS) entry which is preliminary data.</text>
</comment>
<dbReference type="AlphaFoldDB" id="A0A1C7LMZ0"/>
<protein>
    <submittedName>
        <fullName evidence="1">Uncharacterized protein</fullName>
    </submittedName>
</protein>